<accession>A0A2P5FHX4</accession>
<keyword evidence="2" id="KW-1185">Reference proteome</keyword>
<gene>
    <name evidence="1" type="ORF">TorRG33x02_068490</name>
</gene>
<evidence type="ECO:0000313" key="2">
    <source>
        <dbReference type="Proteomes" id="UP000237000"/>
    </source>
</evidence>
<sequence>TDSSVRKGAKDASPNVNNLSRCKIPTAMSVEQVCQQREIPDAMTNSVSKGSFA</sequence>
<organism evidence="1 2">
    <name type="scientific">Trema orientale</name>
    <name type="common">Charcoal tree</name>
    <name type="synonym">Celtis orientalis</name>
    <dbReference type="NCBI Taxonomy" id="63057"/>
    <lineage>
        <taxon>Eukaryota</taxon>
        <taxon>Viridiplantae</taxon>
        <taxon>Streptophyta</taxon>
        <taxon>Embryophyta</taxon>
        <taxon>Tracheophyta</taxon>
        <taxon>Spermatophyta</taxon>
        <taxon>Magnoliopsida</taxon>
        <taxon>eudicotyledons</taxon>
        <taxon>Gunneridae</taxon>
        <taxon>Pentapetalae</taxon>
        <taxon>rosids</taxon>
        <taxon>fabids</taxon>
        <taxon>Rosales</taxon>
        <taxon>Cannabaceae</taxon>
        <taxon>Trema</taxon>
    </lineage>
</organism>
<name>A0A2P5FHX4_TREOI</name>
<evidence type="ECO:0000313" key="1">
    <source>
        <dbReference type="EMBL" id="PON97382.1"/>
    </source>
</evidence>
<proteinExistence type="predicted"/>
<dbReference type="EMBL" id="JXTC01000032">
    <property type="protein sequence ID" value="PON97382.1"/>
    <property type="molecule type" value="Genomic_DNA"/>
</dbReference>
<dbReference type="AlphaFoldDB" id="A0A2P5FHX4"/>
<dbReference type="InParanoid" id="A0A2P5FHX4"/>
<protein>
    <submittedName>
        <fullName evidence="1">Uncharacterized protein</fullName>
    </submittedName>
</protein>
<comment type="caution">
    <text evidence="1">The sequence shown here is derived from an EMBL/GenBank/DDBJ whole genome shotgun (WGS) entry which is preliminary data.</text>
</comment>
<dbReference type="Proteomes" id="UP000237000">
    <property type="component" value="Unassembled WGS sequence"/>
</dbReference>
<reference evidence="2" key="1">
    <citation type="submission" date="2016-06" db="EMBL/GenBank/DDBJ databases">
        <title>Parallel loss of symbiosis genes in relatives of nitrogen-fixing non-legume Parasponia.</title>
        <authorList>
            <person name="Van Velzen R."/>
            <person name="Holmer R."/>
            <person name="Bu F."/>
            <person name="Rutten L."/>
            <person name="Van Zeijl A."/>
            <person name="Liu W."/>
            <person name="Santuari L."/>
            <person name="Cao Q."/>
            <person name="Sharma T."/>
            <person name="Shen D."/>
            <person name="Roswanjaya Y."/>
            <person name="Wardhani T."/>
            <person name="Kalhor M.S."/>
            <person name="Jansen J."/>
            <person name="Van den Hoogen J."/>
            <person name="Gungor B."/>
            <person name="Hartog M."/>
            <person name="Hontelez J."/>
            <person name="Verver J."/>
            <person name="Yang W.-C."/>
            <person name="Schijlen E."/>
            <person name="Repin R."/>
            <person name="Schilthuizen M."/>
            <person name="Schranz E."/>
            <person name="Heidstra R."/>
            <person name="Miyata K."/>
            <person name="Fedorova E."/>
            <person name="Kohlen W."/>
            <person name="Bisseling T."/>
            <person name="Smit S."/>
            <person name="Geurts R."/>
        </authorList>
    </citation>
    <scope>NUCLEOTIDE SEQUENCE [LARGE SCALE GENOMIC DNA]</scope>
    <source>
        <strain evidence="2">cv. RG33-2</strain>
    </source>
</reference>
<feature type="non-terminal residue" evidence="1">
    <location>
        <position position="1"/>
    </location>
</feature>